<comment type="similarity">
    <text evidence="2">Belongs to the gamma-BBH/TMLD family.</text>
</comment>
<dbReference type="PaxDb" id="2903-EOD28890"/>
<dbReference type="InterPro" id="IPR050411">
    <property type="entry name" value="AlphaKG_dependent_hydroxylases"/>
</dbReference>
<dbReference type="Gene3D" id="3.60.130.10">
    <property type="entry name" value="Clavaminate synthase-like"/>
    <property type="match status" value="1"/>
</dbReference>
<evidence type="ECO:0000256" key="7">
    <source>
        <dbReference type="SAM" id="SignalP"/>
    </source>
</evidence>
<reference evidence="10" key="1">
    <citation type="journal article" date="2013" name="Nature">
        <title>Pan genome of the phytoplankton Emiliania underpins its global distribution.</title>
        <authorList>
            <person name="Read B.A."/>
            <person name="Kegel J."/>
            <person name="Klute M.J."/>
            <person name="Kuo A."/>
            <person name="Lefebvre S.C."/>
            <person name="Maumus F."/>
            <person name="Mayer C."/>
            <person name="Miller J."/>
            <person name="Monier A."/>
            <person name="Salamov A."/>
            <person name="Young J."/>
            <person name="Aguilar M."/>
            <person name="Claverie J.M."/>
            <person name="Frickenhaus S."/>
            <person name="Gonzalez K."/>
            <person name="Herman E.K."/>
            <person name="Lin Y.C."/>
            <person name="Napier J."/>
            <person name="Ogata H."/>
            <person name="Sarno A.F."/>
            <person name="Shmutz J."/>
            <person name="Schroeder D."/>
            <person name="de Vargas C."/>
            <person name="Verret F."/>
            <person name="von Dassow P."/>
            <person name="Valentin K."/>
            <person name="Van de Peer Y."/>
            <person name="Wheeler G."/>
            <person name="Dacks J.B."/>
            <person name="Delwiche C.F."/>
            <person name="Dyhrman S.T."/>
            <person name="Glockner G."/>
            <person name="John U."/>
            <person name="Richards T."/>
            <person name="Worden A.Z."/>
            <person name="Zhang X."/>
            <person name="Grigoriev I.V."/>
            <person name="Allen A.E."/>
            <person name="Bidle K."/>
            <person name="Borodovsky M."/>
            <person name="Bowler C."/>
            <person name="Brownlee C."/>
            <person name="Cock J.M."/>
            <person name="Elias M."/>
            <person name="Gladyshev V.N."/>
            <person name="Groth M."/>
            <person name="Guda C."/>
            <person name="Hadaegh A."/>
            <person name="Iglesias-Rodriguez M.D."/>
            <person name="Jenkins J."/>
            <person name="Jones B.M."/>
            <person name="Lawson T."/>
            <person name="Leese F."/>
            <person name="Lindquist E."/>
            <person name="Lobanov A."/>
            <person name="Lomsadze A."/>
            <person name="Malik S.B."/>
            <person name="Marsh M.E."/>
            <person name="Mackinder L."/>
            <person name="Mock T."/>
            <person name="Mueller-Roeber B."/>
            <person name="Pagarete A."/>
            <person name="Parker M."/>
            <person name="Probert I."/>
            <person name="Quesneville H."/>
            <person name="Raines C."/>
            <person name="Rensing S.A."/>
            <person name="Riano-Pachon D.M."/>
            <person name="Richier S."/>
            <person name="Rokitta S."/>
            <person name="Shiraiwa Y."/>
            <person name="Soanes D.M."/>
            <person name="van der Giezen M."/>
            <person name="Wahlund T.M."/>
            <person name="Williams B."/>
            <person name="Wilson W."/>
            <person name="Wolfe G."/>
            <person name="Wurch L.L."/>
        </authorList>
    </citation>
    <scope>NUCLEOTIDE SEQUENCE</scope>
</reference>
<name>A0A0D3JZF5_EMIH1</name>
<keyword evidence="3" id="KW-0479">Metal-binding</keyword>
<evidence type="ECO:0000256" key="1">
    <source>
        <dbReference type="ARBA" id="ARBA00001954"/>
    </source>
</evidence>
<dbReference type="KEGG" id="ehx:EMIHUDRAFT_234407"/>
<evidence type="ECO:0000259" key="8">
    <source>
        <dbReference type="Pfam" id="PF02668"/>
    </source>
</evidence>
<reference evidence="9" key="2">
    <citation type="submission" date="2024-10" db="UniProtKB">
        <authorList>
            <consortium name="EnsemblProtists"/>
        </authorList>
    </citation>
    <scope>IDENTIFICATION</scope>
</reference>
<comment type="cofactor">
    <cofactor evidence="1">
        <name>Fe(2+)</name>
        <dbReference type="ChEBI" id="CHEBI:29033"/>
    </cofactor>
</comment>
<evidence type="ECO:0000256" key="4">
    <source>
        <dbReference type="ARBA" id="ARBA00022964"/>
    </source>
</evidence>
<dbReference type="GO" id="GO:0045329">
    <property type="term" value="P:carnitine biosynthetic process"/>
    <property type="evidence" value="ECO:0007669"/>
    <property type="project" value="TreeGrafter"/>
</dbReference>
<dbReference type="OMA" id="KYKWGFC"/>
<dbReference type="HOGENOM" id="CLU_021859_3_1_1"/>
<proteinExistence type="inferred from homology"/>
<evidence type="ECO:0000256" key="5">
    <source>
        <dbReference type="ARBA" id="ARBA00023002"/>
    </source>
</evidence>
<dbReference type="RefSeq" id="XP_005781319.1">
    <property type="nucleotide sequence ID" value="XM_005781262.1"/>
</dbReference>
<organism evidence="9 10">
    <name type="scientific">Emiliania huxleyi (strain CCMP1516)</name>
    <dbReference type="NCBI Taxonomy" id="280463"/>
    <lineage>
        <taxon>Eukaryota</taxon>
        <taxon>Haptista</taxon>
        <taxon>Haptophyta</taxon>
        <taxon>Prymnesiophyceae</taxon>
        <taxon>Isochrysidales</taxon>
        <taxon>Noelaerhabdaceae</taxon>
        <taxon>Emiliania</taxon>
    </lineage>
</organism>
<evidence type="ECO:0000313" key="9">
    <source>
        <dbReference type="EnsemblProtists" id="EOD28890"/>
    </source>
</evidence>
<keyword evidence="4" id="KW-0223">Dioxygenase</keyword>
<dbReference type="eggNOG" id="KOG3888">
    <property type="taxonomic scope" value="Eukaryota"/>
</dbReference>
<accession>A0A0D3JZF5</accession>
<keyword evidence="7" id="KW-0732">Signal</keyword>
<protein>
    <recommendedName>
        <fullName evidence="8">TauD/TfdA-like domain-containing protein</fullName>
    </recommendedName>
</protein>
<sequence length="266" mass="29500">MLANLLSVGVSLVRGVPTEFGECAKMANLLSTLRPTEWGTQFNVRAVPDSQQPGGAVKKDLAYTPFPIGMHTDNPYRDPTPDFQLLHAIEQCSCPEGFHVVEQLARDDPDAFTLLATVPVRFENNGGDNSSALWYHVPHLQLHPEHLVPGAPPCLGARCVRAIRFSAKSGGFAPGALPHETLSRFYAARRRFSRMIHDPQHTVSLQFRPGDLVVFDNQRLLHARSAIAPTDGQRLVQGCYLNRDGVELEAEGLLLFEGRRHGDFYR</sequence>
<keyword evidence="10" id="KW-1185">Reference proteome</keyword>
<keyword evidence="6" id="KW-0408">Iron</keyword>
<dbReference type="InterPro" id="IPR042098">
    <property type="entry name" value="TauD-like_sf"/>
</dbReference>
<dbReference type="GO" id="GO:0046872">
    <property type="term" value="F:metal ion binding"/>
    <property type="evidence" value="ECO:0007669"/>
    <property type="project" value="UniProtKB-KW"/>
</dbReference>
<dbReference type="EnsemblProtists" id="EOD28890">
    <property type="protein sequence ID" value="EOD28890"/>
    <property type="gene ID" value="EMIHUDRAFT_234407"/>
</dbReference>
<dbReference type="PANTHER" id="PTHR10696:SF25">
    <property type="entry name" value="OXIDOREDUCTASE AIM17-RELATED"/>
    <property type="match status" value="1"/>
</dbReference>
<dbReference type="AlphaFoldDB" id="A0A0D3JZF5"/>
<feature type="chain" id="PRO_5044187846" description="TauD/TfdA-like domain-containing protein" evidence="7">
    <location>
        <begin position="16"/>
        <end position="266"/>
    </location>
</feature>
<evidence type="ECO:0000256" key="3">
    <source>
        <dbReference type="ARBA" id="ARBA00022723"/>
    </source>
</evidence>
<dbReference type="GO" id="GO:0005739">
    <property type="term" value="C:mitochondrion"/>
    <property type="evidence" value="ECO:0007669"/>
    <property type="project" value="TreeGrafter"/>
</dbReference>
<dbReference type="STRING" id="2903.R1EQJ8"/>
<dbReference type="SUPFAM" id="SSF51197">
    <property type="entry name" value="Clavaminate synthase-like"/>
    <property type="match status" value="1"/>
</dbReference>
<evidence type="ECO:0000313" key="10">
    <source>
        <dbReference type="Proteomes" id="UP000013827"/>
    </source>
</evidence>
<dbReference type="Proteomes" id="UP000013827">
    <property type="component" value="Unassembled WGS sequence"/>
</dbReference>
<dbReference type="Pfam" id="PF02668">
    <property type="entry name" value="TauD"/>
    <property type="match status" value="1"/>
</dbReference>
<dbReference type="GO" id="GO:0051213">
    <property type="term" value="F:dioxygenase activity"/>
    <property type="evidence" value="ECO:0007669"/>
    <property type="project" value="UniProtKB-KW"/>
</dbReference>
<evidence type="ECO:0000256" key="6">
    <source>
        <dbReference type="ARBA" id="ARBA00023004"/>
    </source>
</evidence>
<dbReference type="InterPro" id="IPR003819">
    <property type="entry name" value="TauD/TfdA-like"/>
</dbReference>
<dbReference type="GeneID" id="17274435"/>
<keyword evidence="5" id="KW-0560">Oxidoreductase</keyword>
<feature type="signal peptide" evidence="7">
    <location>
        <begin position="1"/>
        <end position="15"/>
    </location>
</feature>
<evidence type="ECO:0000256" key="2">
    <source>
        <dbReference type="ARBA" id="ARBA00008654"/>
    </source>
</evidence>
<feature type="domain" description="TauD/TfdA-like" evidence="8">
    <location>
        <begin position="5"/>
        <end position="240"/>
    </location>
</feature>
<dbReference type="PANTHER" id="PTHR10696">
    <property type="entry name" value="GAMMA-BUTYROBETAINE HYDROXYLASE-RELATED"/>
    <property type="match status" value="1"/>
</dbReference>